<accession>A0A0C3CAF8</accession>
<protein>
    <submittedName>
        <fullName evidence="1">Uncharacterized protein</fullName>
    </submittedName>
</protein>
<name>A0A0C3CAF8_HEBCY</name>
<dbReference type="PANTHER" id="PTHR38134">
    <property type="entry name" value="SLR1395 PROTEIN"/>
    <property type="match status" value="1"/>
</dbReference>
<dbReference type="InterPro" id="IPR053205">
    <property type="entry name" value="GHMP_kinase_L-arabinokinase"/>
</dbReference>
<evidence type="ECO:0000313" key="1">
    <source>
        <dbReference type="EMBL" id="KIM40581.1"/>
    </source>
</evidence>
<gene>
    <name evidence="1" type="ORF">M413DRAFT_446014</name>
</gene>
<reference evidence="1 2" key="1">
    <citation type="submission" date="2014-04" db="EMBL/GenBank/DDBJ databases">
        <authorList>
            <consortium name="DOE Joint Genome Institute"/>
            <person name="Kuo A."/>
            <person name="Gay G."/>
            <person name="Dore J."/>
            <person name="Kohler A."/>
            <person name="Nagy L.G."/>
            <person name="Floudas D."/>
            <person name="Copeland A."/>
            <person name="Barry K.W."/>
            <person name="Cichocki N."/>
            <person name="Veneault-Fourrey C."/>
            <person name="LaButti K."/>
            <person name="Lindquist E.A."/>
            <person name="Lipzen A."/>
            <person name="Lundell T."/>
            <person name="Morin E."/>
            <person name="Murat C."/>
            <person name="Sun H."/>
            <person name="Tunlid A."/>
            <person name="Henrissat B."/>
            <person name="Grigoriev I.V."/>
            <person name="Hibbett D.S."/>
            <person name="Martin F."/>
            <person name="Nordberg H.P."/>
            <person name="Cantor M.N."/>
            <person name="Hua S.X."/>
        </authorList>
    </citation>
    <scope>NUCLEOTIDE SEQUENCE [LARGE SCALE GENOMIC DNA]</scope>
    <source>
        <strain evidence="2">h7</strain>
    </source>
</reference>
<evidence type="ECO:0000313" key="2">
    <source>
        <dbReference type="Proteomes" id="UP000053424"/>
    </source>
</evidence>
<dbReference type="HOGENOM" id="CLU_019516_0_0_1"/>
<dbReference type="OrthoDB" id="1684102at2759"/>
<keyword evidence="2" id="KW-1185">Reference proteome</keyword>
<dbReference type="Proteomes" id="UP000053424">
    <property type="component" value="Unassembled WGS sequence"/>
</dbReference>
<dbReference type="EMBL" id="KN831782">
    <property type="protein sequence ID" value="KIM40581.1"/>
    <property type="molecule type" value="Genomic_DNA"/>
</dbReference>
<proteinExistence type="predicted"/>
<dbReference type="STRING" id="686832.A0A0C3CAF8"/>
<organism evidence="1 2">
    <name type="scientific">Hebeloma cylindrosporum</name>
    <dbReference type="NCBI Taxonomy" id="76867"/>
    <lineage>
        <taxon>Eukaryota</taxon>
        <taxon>Fungi</taxon>
        <taxon>Dikarya</taxon>
        <taxon>Basidiomycota</taxon>
        <taxon>Agaricomycotina</taxon>
        <taxon>Agaricomycetes</taxon>
        <taxon>Agaricomycetidae</taxon>
        <taxon>Agaricales</taxon>
        <taxon>Agaricineae</taxon>
        <taxon>Hymenogastraceae</taxon>
        <taxon>Hebeloma</taxon>
    </lineage>
</organism>
<sequence>MASNPISLAYYCSGHGYGHATRVSAFARHLLSVKEEDRPFVYIVSSAPEHVFSDSIACGARYRYAEIDPVIVQPLAYRVDRRKSVEVLKKFLLKKDELLERERQWLLQINAHCVLSDAAFLGCLAASAAGLPSILITNFSFDSVYSYLSTPMLDVTPSPHHITRHKDPDVLDLIPDIPIPHDELAPLVEEIFAGYRCADLLIRLPGYIPIPSFFVDPPLPSFKWIDVDTQRLRPEIMTVSEKPALLPSLPFTSPTLTRKKITRSVIQAPLLVRPPSSNPSVYTPQGRSRLLSSIGVPLSLHDSETTKVLIVSFGGQVIKRPTSSRPSSRTPSRNSSRENIAAAAALSPIDTNKPFKDHAPSTPLIPIAPRSPTTPRFDLHIPSPNMNAHPPRLATPCHIWIPGAPPASKPLPTPSSPASSTIPTFTTIPPTDFLEDSFYADDLPQLLPDASWIAIVCGVSKEQWTESELPDGFYVAPKDVYMPDLTALADVLLGKLGYGTVSECVDACTPFVYVSRPLFIEEHGLRLLLNQEGVGVEMSRQSYEAGDWSEKISEAVALGSLAKERKRKEMAGKMAMTGAAVNPREEAGRELAGMVAEWVRYWWSEGEC</sequence>
<dbReference type="Gene3D" id="3.40.50.2000">
    <property type="entry name" value="Glycogen Phosphorylase B"/>
    <property type="match status" value="1"/>
</dbReference>
<dbReference type="AlphaFoldDB" id="A0A0C3CAF8"/>
<dbReference type="PANTHER" id="PTHR38134:SF2">
    <property type="entry name" value="GALACTOKINASE"/>
    <property type="match status" value="1"/>
</dbReference>
<reference evidence="2" key="2">
    <citation type="submission" date="2015-01" db="EMBL/GenBank/DDBJ databases">
        <title>Evolutionary Origins and Diversification of the Mycorrhizal Mutualists.</title>
        <authorList>
            <consortium name="DOE Joint Genome Institute"/>
            <consortium name="Mycorrhizal Genomics Consortium"/>
            <person name="Kohler A."/>
            <person name="Kuo A."/>
            <person name="Nagy L.G."/>
            <person name="Floudas D."/>
            <person name="Copeland A."/>
            <person name="Barry K.W."/>
            <person name="Cichocki N."/>
            <person name="Veneault-Fourrey C."/>
            <person name="LaButti K."/>
            <person name="Lindquist E.A."/>
            <person name="Lipzen A."/>
            <person name="Lundell T."/>
            <person name="Morin E."/>
            <person name="Murat C."/>
            <person name="Riley R."/>
            <person name="Ohm R."/>
            <person name="Sun H."/>
            <person name="Tunlid A."/>
            <person name="Henrissat B."/>
            <person name="Grigoriev I.V."/>
            <person name="Hibbett D.S."/>
            <person name="Martin F."/>
        </authorList>
    </citation>
    <scope>NUCLEOTIDE SEQUENCE [LARGE SCALE GENOMIC DNA]</scope>
    <source>
        <strain evidence="2">h7</strain>
    </source>
</reference>